<evidence type="ECO:0000256" key="1">
    <source>
        <dbReference type="ARBA" id="ARBA00004141"/>
    </source>
</evidence>
<keyword evidence="3" id="KW-1133">Transmembrane helix</keyword>
<gene>
    <name evidence="5" type="ORF">PDIG_49930</name>
</gene>
<dbReference type="InterPro" id="IPR008521">
    <property type="entry name" value="Mg_trans_NIPA"/>
</dbReference>
<keyword evidence="6" id="KW-1185">Reference proteome</keyword>
<dbReference type="GO" id="GO:0015095">
    <property type="term" value="F:magnesium ion transmembrane transporter activity"/>
    <property type="evidence" value="ECO:0007669"/>
    <property type="project" value="InterPro"/>
</dbReference>
<comment type="caution">
    <text evidence="5">The sequence shown here is derived from an EMBL/GenBank/DDBJ whole genome shotgun (WGS) entry which is preliminary data.</text>
</comment>
<evidence type="ECO:0000313" key="5">
    <source>
        <dbReference type="EMBL" id="EKV11460.1"/>
    </source>
</evidence>
<accession>K9FPB1</accession>
<reference evidence="6" key="1">
    <citation type="journal article" date="2012" name="BMC Genomics">
        <title>Genome sequence of the necrotrophic fungus Penicillium digitatum, the main postharvest pathogen of citrus.</title>
        <authorList>
            <person name="Marcet-Houben M."/>
            <person name="Ballester A.-R."/>
            <person name="de la Fuente B."/>
            <person name="Harries E."/>
            <person name="Marcos J.F."/>
            <person name="Gonzalez-Candelas L."/>
            <person name="Gabaldon T."/>
        </authorList>
    </citation>
    <scope>NUCLEOTIDE SEQUENCE [LARGE SCALE GENOMIC DNA]</scope>
    <source>
        <strain evidence="6">PHI26 / CECT 20796</strain>
    </source>
</reference>
<keyword evidence="2" id="KW-0812">Transmembrane</keyword>
<dbReference type="EMBL" id="AKCT01000204">
    <property type="protein sequence ID" value="EKV11460.1"/>
    <property type="molecule type" value="Genomic_DNA"/>
</dbReference>
<dbReference type="InParanoid" id="K9FPB1"/>
<protein>
    <submittedName>
        <fullName evidence="5">Uncharacterized protein</fullName>
    </submittedName>
</protein>
<evidence type="ECO:0000313" key="6">
    <source>
        <dbReference type="Proteomes" id="UP000009882"/>
    </source>
</evidence>
<dbReference type="AlphaFoldDB" id="K9FPB1"/>
<organism evidence="5 6">
    <name type="scientific">Penicillium digitatum (strain PHI26 / CECT 20796)</name>
    <name type="common">Green mold</name>
    <dbReference type="NCBI Taxonomy" id="1170229"/>
    <lineage>
        <taxon>Eukaryota</taxon>
        <taxon>Fungi</taxon>
        <taxon>Dikarya</taxon>
        <taxon>Ascomycota</taxon>
        <taxon>Pezizomycotina</taxon>
        <taxon>Eurotiomycetes</taxon>
        <taxon>Eurotiomycetidae</taxon>
        <taxon>Eurotiales</taxon>
        <taxon>Aspergillaceae</taxon>
        <taxon>Penicillium</taxon>
    </lineage>
</organism>
<evidence type="ECO:0000256" key="2">
    <source>
        <dbReference type="ARBA" id="ARBA00022692"/>
    </source>
</evidence>
<evidence type="ECO:0000256" key="4">
    <source>
        <dbReference type="ARBA" id="ARBA00023136"/>
    </source>
</evidence>
<dbReference type="eggNOG" id="KOG2922">
    <property type="taxonomic scope" value="Eukaryota"/>
</dbReference>
<proteinExistence type="predicted"/>
<comment type="subcellular location">
    <subcellularLocation>
        <location evidence="1">Membrane</location>
        <topology evidence="1">Multi-pass membrane protein</topology>
    </subcellularLocation>
</comment>
<evidence type="ECO:0000256" key="3">
    <source>
        <dbReference type="ARBA" id="ARBA00022989"/>
    </source>
</evidence>
<dbReference type="HOGENOM" id="CLU_2146719_0_0_1"/>
<dbReference type="Pfam" id="PF05653">
    <property type="entry name" value="Mg_trans_NIPA"/>
    <property type="match status" value="1"/>
</dbReference>
<name>K9FPB1_PEND2</name>
<keyword evidence="4" id="KW-0472">Membrane</keyword>
<sequence length="112" mass="12617">MRMDIGLDTRGQGLIDQDYSRYRRIDEHRCLCIRSRCAGHTAWGVERTHRDRANHLSSALMGSYFLREEINVLGKLGCAACLLGSVLLVLHAPGDKEIETIDEILHLAIQPC</sequence>
<dbReference type="Proteomes" id="UP000009882">
    <property type="component" value="Unassembled WGS sequence"/>
</dbReference>
<dbReference type="GO" id="GO:0016020">
    <property type="term" value="C:membrane"/>
    <property type="evidence" value="ECO:0007669"/>
    <property type="project" value="UniProtKB-SubCell"/>
</dbReference>
<dbReference type="PANTHER" id="PTHR12570:SF85">
    <property type="entry name" value="DUF803 DOMAIN MEMBRANE PROTEIN (AFU_ORTHOLOGUE AFUA_1G15880)"/>
    <property type="match status" value="1"/>
</dbReference>
<dbReference type="PANTHER" id="PTHR12570">
    <property type="match status" value="1"/>
</dbReference>